<dbReference type="AlphaFoldDB" id="M1DH98"/>
<evidence type="ECO:0000256" key="1">
    <source>
        <dbReference type="SAM" id="MobiDB-lite"/>
    </source>
</evidence>
<dbReference type="PaxDb" id="4113-PGSC0003DMT400089024"/>
<reference evidence="3" key="1">
    <citation type="journal article" date="2011" name="Nature">
        <title>Genome sequence and analysis of the tuber crop potato.</title>
        <authorList>
            <consortium name="The Potato Genome Sequencing Consortium"/>
        </authorList>
    </citation>
    <scope>NUCLEOTIDE SEQUENCE [LARGE SCALE GENOMIC DNA]</scope>
    <source>
        <strain evidence="3">cv. DM1-3 516 R44</strain>
    </source>
</reference>
<dbReference type="Proteomes" id="UP000011115">
    <property type="component" value="Unassembled WGS sequence"/>
</dbReference>
<sequence length="154" mass="17025">MSSFSTFSTVHQDGLSFNARVVDRSRYGHPKADTRRNAGENVNQEAPPQDPQVSVDPLVEQVTNAESRAAFQVLAQAMMTQANREVAVFVNPNVGTVASRVRDFTKMNPPEFYGSTVEEDPQEFINEVYKVLMIMGVTPVEKAELAAYQLKGVS</sequence>
<reference evidence="2" key="2">
    <citation type="submission" date="2015-06" db="UniProtKB">
        <authorList>
            <consortium name="EnsemblPlants"/>
        </authorList>
    </citation>
    <scope>IDENTIFICATION</scope>
    <source>
        <strain evidence="2">DM1-3 516 R44</strain>
    </source>
</reference>
<accession>M1DH98</accession>
<dbReference type="Gramene" id="PGSC0003DMT400089024">
    <property type="protein sequence ID" value="PGSC0003DMT400089024"/>
    <property type="gene ID" value="PGSC0003DMG400038595"/>
</dbReference>
<dbReference type="HOGENOM" id="CLU_134717_3_0_1"/>
<keyword evidence="3" id="KW-1185">Reference proteome</keyword>
<evidence type="ECO:0000313" key="3">
    <source>
        <dbReference type="Proteomes" id="UP000011115"/>
    </source>
</evidence>
<organism evidence="2 3">
    <name type="scientific">Solanum tuberosum</name>
    <name type="common">Potato</name>
    <dbReference type="NCBI Taxonomy" id="4113"/>
    <lineage>
        <taxon>Eukaryota</taxon>
        <taxon>Viridiplantae</taxon>
        <taxon>Streptophyta</taxon>
        <taxon>Embryophyta</taxon>
        <taxon>Tracheophyta</taxon>
        <taxon>Spermatophyta</taxon>
        <taxon>Magnoliopsida</taxon>
        <taxon>eudicotyledons</taxon>
        <taxon>Gunneridae</taxon>
        <taxon>Pentapetalae</taxon>
        <taxon>asterids</taxon>
        <taxon>lamiids</taxon>
        <taxon>Solanales</taxon>
        <taxon>Solanaceae</taxon>
        <taxon>Solanoideae</taxon>
        <taxon>Solaneae</taxon>
        <taxon>Solanum</taxon>
    </lineage>
</organism>
<protein>
    <submittedName>
        <fullName evidence="2">Gag-pol polyprotein</fullName>
    </submittedName>
</protein>
<proteinExistence type="predicted"/>
<name>M1DH98_SOLTU</name>
<feature type="compositionally biased region" description="Basic and acidic residues" evidence="1">
    <location>
        <begin position="26"/>
        <end position="38"/>
    </location>
</feature>
<feature type="region of interest" description="Disordered" evidence="1">
    <location>
        <begin position="26"/>
        <end position="54"/>
    </location>
</feature>
<dbReference type="InParanoid" id="M1DH98"/>
<dbReference type="EnsemblPlants" id="PGSC0003DMT400089024">
    <property type="protein sequence ID" value="PGSC0003DMT400089024"/>
    <property type="gene ID" value="PGSC0003DMG400038595"/>
</dbReference>
<evidence type="ECO:0000313" key="2">
    <source>
        <dbReference type="EnsemblPlants" id="PGSC0003DMT400089024"/>
    </source>
</evidence>